<organism evidence="1 2">
    <name type="scientific">Dokdonella soli</name>
    <dbReference type="NCBI Taxonomy" id="529810"/>
    <lineage>
        <taxon>Bacteria</taxon>
        <taxon>Pseudomonadati</taxon>
        <taxon>Pseudomonadota</taxon>
        <taxon>Gammaproteobacteria</taxon>
        <taxon>Lysobacterales</taxon>
        <taxon>Rhodanobacteraceae</taxon>
        <taxon>Dokdonella</taxon>
    </lineage>
</organism>
<sequence length="86" mass="9728">MRVWLADQGGDMHATIVIERLSTSNGSYLIGAEAISILAAIEGISCIHVEKQYIDRATLSYQSNDLRQDFDRIDQMLWRKGMQRVG</sequence>
<evidence type="ECO:0000313" key="2">
    <source>
        <dbReference type="Proteomes" id="UP001501523"/>
    </source>
</evidence>
<reference evidence="2" key="1">
    <citation type="journal article" date="2019" name="Int. J. Syst. Evol. Microbiol.">
        <title>The Global Catalogue of Microorganisms (GCM) 10K type strain sequencing project: providing services to taxonomists for standard genome sequencing and annotation.</title>
        <authorList>
            <consortium name="The Broad Institute Genomics Platform"/>
            <consortium name="The Broad Institute Genome Sequencing Center for Infectious Disease"/>
            <person name="Wu L."/>
            <person name="Ma J."/>
        </authorList>
    </citation>
    <scope>NUCLEOTIDE SEQUENCE [LARGE SCALE GENOMIC DNA]</scope>
    <source>
        <strain evidence="2">JCM 15421</strain>
    </source>
</reference>
<dbReference type="EMBL" id="BAAAEU010000005">
    <property type="protein sequence ID" value="GAA0709738.1"/>
    <property type="molecule type" value="Genomic_DNA"/>
</dbReference>
<proteinExistence type="predicted"/>
<gene>
    <name evidence="1" type="ORF">GCM10009105_10420</name>
</gene>
<comment type="caution">
    <text evidence="1">The sequence shown here is derived from an EMBL/GenBank/DDBJ whole genome shotgun (WGS) entry which is preliminary data.</text>
</comment>
<dbReference type="RefSeq" id="WP_343787893.1">
    <property type="nucleotide sequence ID" value="NZ_BAAAEU010000005.1"/>
</dbReference>
<name>A0ABP3TK05_9GAMM</name>
<dbReference type="Proteomes" id="UP001501523">
    <property type="component" value="Unassembled WGS sequence"/>
</dbReference>
<keyword evidence="2" id="KW-1185">Reference proteome</keyword>
<protein>
    <submittedName>
        <fullName evidence="1">Uncharacterized protein</fullName>
    </submittedName>
</protein>
<accession>A0ABP3TK05</accession>
<evidence type="ECO:0000313" key="1">
    <source>
        <dbReference type="EMBL" id="GAA0709738.1"/>
    </source>
</evidence>